<comment type="similarity">
    <text evidence="2">Belongs to the bacterial solute-binding protein 7 family.</text>
</comment>
<keyword evidence="4 6" id="KW-0732">Signal</keyword>
<keyword evidence="8" id="KW-1185">Reference proteome</keyword>
<sequence length="341" mass="37339">MMNLKTWIAAGAALATLGLAPAMAQTAYKDEYRVSTVVPAPFPWGLAAERWAELTAERTDGRIKMKIYPGVQLVQGDQTREFTALRQGVIDMAVGSTINWSPQITELNLFSLPFLMPDYAALDALTHGPVGEKLFDIVEKKGAIPLAWAENGFREVTNSKHPIRTPADMQGLKLRVVGSPIYNDMFTALGANPTQMSWADAQPALTTGAVDGQENPLTIYTVLKMHELGQTNVTMWGYVADPLIFAVNPEVFNSFTPEDQEILRQAAIDAGTYGVEVARKGLTGGDTSLIDQVKGYGVDVVTLTDEERQQFVDATRGVYDAWKEKIGVDLVNEAEESIKNR</sequence>
<accession>A0ABV9KLH6</accession>
<comment type="caution">
    <text evidence="7">The sequence shown here is derived from an EMBL/GenBank/DDBJ whole genome shotgun (WGS) entry which is preliminary data.</text>
</comment>
<dbReference type="PIRSF" id="PIRSF006470">
    <property type="entry name" value="DctB"/>
    <property type="match status" value="1"/>
</dbReference>
<organism evidence="7 8">
    <name type="scientific">Seohaeicola nanhaiensis</name>
    <dbReference type="NCBI Taxonomy" id="1387282"/>
    <lineage>
        <taxon>Bacteria</taxon>
        <taxon>Pseudomonadati</taxon>
        <taxon>Pseudomonadota</taxon>
        <taxon>Alphaproteobacteria</taxon>
        <taxon>Rhodobacterales</taxon>
        <taxon>Roseobacteraceae</taxon>
        <taxon>Seohaeicola</taxon>
    </lineage>
</organism>
<evidence type="ECO:0000256" key="2">
    <source>
        <dbReference type="ARBA" id="ARBA00009023"/>
    </source>
</evidence>
<dbReference type="PANTHER" id="PTHR33376">
    <property type="match status" value="1"/>
</dbReference>
<dbReference type="RefSeq" id="WP_380720556.1">
    <property type="nucleotide sequence ID" value="NZ_JBHSGI010000031.1"/>
</dbReference>
<dbReference type="Gene3D" id="3.40.190.170">
    <property type="entry name" value="Bacterial extracellular solute-binding protein, family 7"/>
    <property type="match status" value="1"/>
</dbReference>
<feature type="signal peptide" evidence="6">
    <location>
        <begin position="1"/>
        <end position="24"/>
    </location>
</feature>
<feature type="chain" id="PRO_5047185569" evidence="6">
    <location>
        <begin position="25"/>
        <end position="341"/>
    </location>
</feature>
<dbReference type="SUPFAM" id="SSF53850">
    <property type="entry name" value="Periplasmic binding protein-like II"/>
    <property type="match status" value="1"/>
</dbReference>
<evidence type="ECO:0000256" key="3">
    <source>
        <dbReference type="ARBA" id="ARBA00022448"/>
    </source>
</evidence>
<dbReference type="InterPro" id="IPR004682">
    <property type="entry name" value="TRAP_DctP"/>
</dbReference>
<dbReference type="NCBIfam" id="TIGR00787">
    <property type="entry name" value="dctP"/>
    <property type="match status" value="1"/>
</dbReference>
<proteinExistence type="inferred from homology"/>
<name>A0ABV9KLH6_9RHOB</name>
<evidence type="ECO:0000256" key="5">
    <source>
        <dbReference type="ARBA" id="ARBA00022764"/>
    </source>
</evidence>
<dbReference type="Pfam" id="PF03480">
    <property type="entry name" value="DctP"/>
    <property type="match status" value="1"/>
</dbReference>
<gene>
    <name evidence="7" type="ORF">ACFO5X_20415</name>
</gene>
<dbReference type="NCBIfam" id="NF037995">
    <property type="entry name" value="TRAP_S1"/>
    <property type="match status" value="1"/>
</dbReference>
<reference evidence="8" key="1">
    <citation type="journal article" date="2019" name="Int. J. Syst. Evol. Microbiol.">
        <title>The Global Catalogue of Microorganisms (GCM) 10K type strain sequencing project: providing services to taxonomists for standard genome sequencing and annotation.</title>
        <authorList>
            <consortium name="The Broad Institute Genomics Platform"/>
            <consortium name="The Broad Institute Genome Sequencing Center for Infectious Disease"/>
            <person name="Wu L."/>
            <person name="Ma J."/>
        </authorList>
    </citation>
    <scope>NUCLEOTIDE SEQUENCE [LARGE SCALE GENOMIC DNA]</scope>
    <source>
        <strain evidence="8">CGMCC 4.7283</strain>
    </source>
</reference>
<keyword evidence="5" id="KW-0574">Periplasm</keyword>
<evidence type="ECO:0000256" key="4">
    <source>
        <dbReference type="ARBA" id="ARBA00022729"/>
    </source>
</evidence>
<dbReference type="InterPro" id="IPR038404">
    <property type="entry name" value="TRAP_DctP_sf"/>
</dbReference>
<dbReference type="EMBL" id="JBHSGI010000031">
    <property type="protein sequence ID" value="MFC4670924.1"/>
    <property type="molecule type" value="Genomic_DNA"/>
</dbReference>
<comment type="subcellular location">
    <subcellularLocation>
        <location evidence="1">Periplasm</location>
    </subcellularLocation>
</comment>
<evidence type="ECO:0000313" key="8">
    <source>
        <dbReference type="Proteomes" id="UP001595973"/>
    </source>
</evidence>
<dbReference type="Proteomes" id="UP001595973">
    <property type="component" value="Unassembled WGS sequence"/>
</dbReference>
<evidence type="ECO:0000256" key="1">
    <source>
        <dbReference type="ARBA" id="ARBA00004418"/>
    </source>
</evidence>
<evidence type="ECO:0000313" key="7">
    <source>
        <dbReference type="EMBL" id="MFC4670924.1"/>
    </source>
</evidence>
<dbReference type="PANTHER" id="PTHR33376:SF7">
    <property type="entry name" value="C4-DICARBOXYLATE-BINDING PROTEIN DCTB"/>
    <property type="match status" value="1"/>
</dbReference>
<keyword evidence="3" id="KW-0813">Transport</keyword>
<dbReference type="InterPro" id="IPR018389">
    <property type="entry name" value="DctP_fam"/>
</dbReference>
<protein>
    <submittedName>
        <fullName evidence="7">DctP family TRAP transporter solute-binding subunit</fullName>
    </submittedName>
</protein>
<evidence type="ECO:0000256" key="6">
    <source>
        <dbReference type="SAM" id="SignalP"/>
    </source>
</evidence>
<dbReference type="CDD" id="cd13678">
    <property type="entry name" value="PBP2_TRAP_DctP10"/>
    <property type="match status" value="1"/>
</dbReference>